<dbReference type="PANTHER" id="PTHR38774">
    <property type="entry name" value="CYTOPLASMIC PROTEIN-RELATED"/>
    <property type="match status" value="1"/>
</dbReference>
<dbReference type="PANTHER" id="PTHR38774:SF1">
    <property type="entry name" value="CYTOPLASMIC PROTEIN"/>
    <property type="match status" value="1"/>
</dbReference>
<dbReference type="InterPro" id="IPR009659">
    <property type="entry name" value="DUF1249"/>
</dbReference>
<sequence length="186" mass="20929">MPFTLDRAFLLKLIAGHPDVGALMSLCEENFVLLRRLAPGLSACPVGQDVSQRPGAVDLHLEIEEQARYTTLVHLTHRFTASETLETYADPDARLRVYHDARQVEVLELRQSMLPLRTQYAHPALADKWRANLFLSKWLLFCLRQGHGFSQRPLNEGYSLERARPAACLAGASMETLAKTCNREAS</sequence>
<dbReference type="Pfam" id="PF06853">
    <property type="entry name" value="DUF1249"/>
    <property type="match status" value="1"/>
</dbReference>
<gene>
    <name evidence="1" type="ORF">GJ668_12625</name>
</gene>
<dbReference type="Proteomes" id="UP000434044">
    <property type="component" value="Unassembled WGS sequence"/>
</dbReference>
<evidence type="ECO:0000313" key="1">
    <source>
        <dbReference type="EMBL" id="MTW21933.1"/>
    </source>
</evidence>
<comment type="caution">
    <text evidence="1">The sequence shown here is derived from an EMBL/GenBank/DDBJ whole genome shotgun (WGS) entry which is preliminary data.</text>
</comment>
<organism evidence="1 2">
    <name type="scientific">Allochromatium palmeri</name>
    <dbReference type="NCBI Taxonomy" id="231048"/>
    <lineage>
        <taxon>Bacteria</taxon>
        <taxon>Pseudomonadati</taxon>
        <taxon>Pseudomonadota</taxon>
        <taxon>Gammaproteobacteria</taxon>
        <taxon>Chromatiales</taxon>
        <taxon>Chromatiaceae</taxon>
        <taxon>Allochromatium</taxon>
    </lineage>
</organism>
<reference evidence="1 2" key="1">
    <citation type="submission" date="2019-11" db="EMBL/GenBank/DDBJ databases">
        <title>Whole-genome sequence of the anaerobic purple sulfur bacterium Allochromatium palmeri DSM 15591.</title>
        <authorList>
            <person name="Kyndt J.A."/>
            <person name="Meyer T.E."/>
        </authorList>
    </citation>
    <scope>NUCLEOTIDE SEQUENCE [LARGE SCALE GENOMIC DNA]</scope>
    <source>
        <strain evidence="1 2">DSM 15591</strain>
    </source>
</reference>
<dbReference type="RefSeq" id="WP_155450509.1">
    <property type="nucleotide sequence ID" value="NZ_WNKT01000028.1"/>
</dbReference>
<keyword evidence="2" id="KW-1185">Reference proteome</keyword>
<dbReference type="AlphaFoldDB" id="A0A6N8ECI6"/>
<accession>A0A6N8ECI6</accession>
<dbReference type="EMBL" id="WNKT01000028">
    <property type="protein sequence ID" value="MTW21933.1"/>
    <property type="molecule type" value="Genomic_DNA"/>
</dbReference>
<protein>
    <submittedName>
        <fullName evidence="1">DUF1249 domain-containing protein</fullName>
    </submittedName>
</protein>
<name>A0A6N8ECI6_9GAMM</name>
<evidence type="ECO:0000313" key="2">
    <source>
        <dbReference type="Proteomes" id="UP000434044"/>
    </source>
</evidence>
<dbReference type="OrthoDB" id="9793663at2"/>
<proteinExistence type="predicted"/>